<evidence type="ECO:0000256" key="1">
    <source>
        <dbReference type="SAM" id="Phobius"/>
    </source>
</evidence>
<accession>A0ABW2D5W2</accession>
<dbReference type="Proteomes" id="UP001596470">
    <property type="component" value="Unassembled WGS sequence"/>
</dbReference>
<proteinExistence type="predicted"/>
<sequence length="229" mass="25708">MLPEFDLVAAAMTIEAAALPGIFLWRIVIIWRDLDGRRLLKRQHFDPDRHFAISFYVTPTKIGDRFGFRGDIVWYLYRSPDDEIDLDKILANWTDPAFLRRTAAHQIAALAIVIAGRERAAEWQADQFTDPGNVRYSAGLVIAAAKIRGAQALAHLVKLLCWALRSDWRTWTPLTVLLAAAAIETARTAGPGAGIPLVATSTPTLALAVRQLRRRMEAVVRRMDQARQR</sequence>
<gene>
    <name evidence="2" type="ORF">ACFQS3_10050</name>
</gene>
<reference evidence="3" key="1">
    <citation type="journal article" date="2019" name="Int. J. Syst. Evol. Microbiol.">
        <title>The Global Catalogue of Microorganisms (GCM) 10K type strain sequencing project: providing services to taxonomists for standard genome sequencing and annotation.</title>
        <authorList>
            <consortium name="The Broad Institute Genomics Platform"/>
            <consortium name="The Broad Institute Genome Sequencing Center for Infectious Disease"/>
            <person name="Wu L."/>
            <person name="Ma J."/>
        </authorList>
    </citation>
    <scope>NUCLEOTIDE SEQUENCE [LARGE SCALE GENOMIC DNA]</scope>
    <source>
        <strain evidence="3">KACC 12634</strain>
    </source>
</reference>
<keyword evidence="3" id="KW-1185">Reference proteome</keyword>
<feature type="transmembrane region" description="Helical" evidence="1">
    <location>
        <begin position="12"/>
        <end position="31"/>
    </location>
</feature>
<keyword evidence="1" id="KW-0472">Membrane</keyword>
<evidence type="ECO:0000313" key="2">
    <source>
        <dbReference type="EMBL" id="MFC6957534.1"/>
    </source>
</evidence>
<organism evidence="2 3">
    <name type="scientific">Glycomyces mayteni</name>
    <dbReference type="NCBI Taxonomy" id="543887"/>
    <lineage>
        <taxon>Bacteria</taxon>
        <taxon>Bacillati</taxon>
        <taxon>Actinomycetota</taxon>
        <taxon>Actinomycetes</taxon>
        <taxon>Glycomycetales</taxon>
        <taxon>Glycomycetaceae</taxon>
        <taxon>Glycomyces</taxon>
    </lineage>
</organism>
<keyword evidence="1" id="KW-1133">Transmembrane helix</keyword>
<protein>
    <submittedName>
        <fullName evidence="2">Uncharacterized protein</fullName>
    </submittedName>
</protein>
<evidence type="ECO:0000313" key="3">
    <source>
        <dbReference type="Proteomes" id="UP001596470"/>
    </source>
</evidence>
<dbReference type="RefSeq" id="WP_382349278.1">
    <property type="nucleotide sequence ID" value="NZ_JBHMBP010000002.1"/>
</dbReference>
<name>A0ABW2D5W2_9ACTN</name>
<keyword evidence="1" id="KW-0812">Transmembrane</keyword>
<dbReference type="EMBL" id="JBHSYS010000002">
    <property type="protein sequence ID" value="MFC6957534.1"/>
    <property type="molecule type" value="Genomic_DNA"/>
</dbReference>
<comment type="caution">
    <text evidence="2">The sequence shown here is derived from an EMBL/GenBank/DDBJ whole genome shotgun (WGS) entry which is preliminary data.</text>
</comment>